<gene>
    <name evidence="2" type="ORF">KZC48_08705</name>
</gene>
<evidence type="ECO:0000256" key="1">
    <source>
        <dbReference type="SAM" id="Phobius"/>
    </source>
</evidence>
<keyword evidence="1" id="KW-0472">Membrane</keyword>
<feature type="transmembrane region" description="Helical" evidence="1">
    <location>
        <begin position="282"/>
        <end position="305"/>
    </location>
</feature>
<feature type="transmembrane region" description="Helical" evidence="1">
    <location>
        <begin position="227"/>
        <end position="249"/>
    </location>
</feature>
<comment type="caution">
    <text evidence="2">The sequence shown here is derived from an EMBL/GenBank/DDBJ whole genome shotgun (WGS) entry which is preliminary data.</text>
</comment>
<keyword evidence="3" id="KW-1185">Reference proteome</keyword>
<proteinExistence type="predicted"/>
<name>A0ABT8FTG0_9MICO</name>
<organism evidence="2 3">
    <name type="scientific">Microbacterium aurantiacum</name>
    <dbReference type="NCBI Taxonomy" id="162393"/>
    <lineage>
        <taxon>Bacteria</taxon>
        <taxon>Bacillati</taxon>
        <taxon>Actinomycetota</taxon>
        <taxon>Actinomycetes</taxon>
        <taxon>Micrococcales</taxon>
        <taxon>Microbacteriaceae</taxon>
        <taxon>Microbacterium</taxon>
    </lineage>
</organism>
<evidence type="ECO:0008006" key="4">
    <source>
        <dbReference type="Google" id="ProtNLM"/>
    </source>
</evidence>
<evidence type="ECO:0000313" key="3">
    <source>
        <dbReference type="Proteomes" id="UP001172731"/>
    </source>
</evidence>
<keyword evidence="1" id="KW-1133">Transmembrane helix</keyword>
<dbReference type="Proteomes" id="UP001172731">
    <property type="component" value="Unassembled WGS sequence"/>
</dbReference>
<dbReference type="Gene3D" id="6.10.250.2870">
    <property type="match status" value="1"/>
</dbReference>
<dbReference type="EMBL" id="JAHWXI010000008">
    <property type="protein sequence ID" value="MDN4464480.1"/>
    <property type="molecule type" value="Genomic_DNA"/>
</dbReference>
<feature type="transmembrane region" description="Helical" evidence="1">
    <location>
        <begin position="256"/>
        <end position="276"/>
    </location>
</feature>
<feature type="transmembrane region" description="Helical" evidence="1">
    <location>
        <begin position="12"/>
        <end position="39"/>
    </location>
</feature>
<feature type="transmembrane region" description="Helical" evidence="1">
    <location>
        <begin position="135"/>
        <end position="156"/>
    </location>
</feature>
<feature type="transmembrane region" description="Helical" evidence="1">
    <location>
        <begin position="45"/>
        <end position="64"/>
    </location>
</feature>
<feature type="transmembrane region" description="Helical" evidence="1">
    <location>
        <begin position="162"/>
        <end position="183"/>
    </location>
</feature>
<sequence>MSALSEDRSTSPAATVGGGLVVALAGGMIIAALIIGLVVETDWTVITRLLVTAVVYAPVAAVILPYRRPLLAAITSALSVTSAALALIIVMVDAGAGPASLVPGFAMLARQPEIAAIAVLPWLLVRRRRARRAGVALGGVAILVDLCAWAGVFAGLPVPRWILTGSLVIALLSLLGATVVLVGQWRRGDARERAVLSWFAVGALLLVVSYLRLMVPLPNLPAALADAAFLVAQSILPTAVLAIVFGRAVSARRGTLLTTVAWAQSLAFAVALYLIVDAVATSLGAPATLAGAIAAGVLALAFGAVRRVVLDLTGRLLFDADADARTVLRRLGERVGQPDTARGGLEGIAESLRAAWQLGAVEISVAGEPAAVVVGTPGGARISATLVARGRSIGTIELSGPDEAHLRSTVGPVLDEVAPLVAVAVLMAVVNQEVDLVRTRALGVAREERRRLHRELRDELVPSLAGIGFAMAGTERLMRLGDRAAAERSLREIRGELAERAEGVRLLARSLLPAALDAGDLDGALRELAQRLAVDGGAVTVDAPGVDVLGERAQIAVYVLAAEAVTRLRRAGRLVVDIRVRLVDDGAAVRLRVSSPAVAGQLRADVGDALSRRAAEAGGTVETAGADDSVWTAVIPR</sequence>
<protein>
    <recommendedName>
        <fullName evidence="4">Signal transduction histidine kinase subgroup 3 dimerisation and phosphoacceptor domain-containing protein</fullName>
    </recommendedName>
</protein>
<evidence type="ECO:0000313" key="2">
    <source>
        <dbReference type="EMBL" id="MDN4464480.1"/>
    </source>
</evidence>
<accession>A0ABT8FTG0</accession>
<feature type="transmembrane region" description="Helical" evidence="1">
    <location>
        <begin position="71"/>
        <end position="92"/>
    </location>
</feature>
<reference evidence="2" key="1">
    <citation type="submission" date="2021-06" db="EMBL/GenBank/DDBJ databases">
        <title>Genome-based taxonomic framework of Microbacterium strains isolated from marine environment, the description of four new species and reclassification of four preexisting species.</title>
        <authorList>
            <person name="Lee S.D."/>
            <person name="Kim S.-M."/>
            <person name="Byeon Y.-S."/>
            <person name="Yang H.L."/>
            <person name="Kim I.S."/>
        </authorList>
    </citation>
    <scope>NUCLEOTIDE SEQUENCE</scope>
    <source>
        <strain evidence="2">KACC 20510</strain>
    </source>
</reference>
<feature type="transmembrane region" description="Helical" evidence="1">
    <location>
        <begin position="104"/>
        <end position="123"/>
    </location>
</feature>
<feature type="transmembrane region" description="Helical" evidence="1">
    <location>
        <begin position="195"/>
        <end position="215"/>
    </location>
</feature>
<keyword evidence="1" id="KW-0812">Transmembrane</keyword>
<dbReference type="RefSeq" id="WP_301133934.1">
    <property type="nucleotide sequence ID" value="NZ_JAHWXI010000008.1"/>
</dbReference>